<evidence type="ECO:0000313" key="3">
    <source>
        <dbReference type="Proteomes" id="UP000187209"/>
    </source>
</evidence>
<dbReference type="EMBL" id="MPUH01000451">
    <property type="protein sequence ID" value="OMJ79854.1"/>
    <property type="molecule type" value="Genomic_DNA"/>
</dbReference>
<reference evidence="2 3" key="1">
    <citation type="submission" date="2016-11" db="EMBL/GenBank/DDBJ databases">
        <title>The macronuclear genome of Stentor coeruleus: a giant cell with tiny introns.</title>
        <authorList>
            <person name="Slabodnick M."/>
            <person name="Ruby J.G."/>
            <person name="Reiff S.B."/>
            <person name="Swart E.C."/>
            <person name="Gosai S."/>
            <person name="Prabakaran S."/>
            <person name="Witkowska E."/>
            <person name="Larue G.E."/>
            <person name="Fisher S."/>
            <person name="Freeman R.M."/>
            <person name="Gunawardena J."/>
            <person name="Chu W."/>
            <person name="Stover N.A."/>
            <person name="Gregory B.D."/>
            <person name="Nowacki M."/>
            <person name="Derisi J."/>
            <person name="Roy S.W."/>
            <person name="Marshall W.F."/>
            <person name="Sood P."/>
        </authorList>
    </citation>
    <scope>NUCLEOTIDE SEQUENCE [LARGE SCALE GENOMIC DNA]</scope>
    <source>
        <strain evidence="2">WM001</strain>
    </source>
</reference>
<keyword evidence="3" id="KW-1185">Reference proteome</keyword>
<name>A0A1R2BSX9_9CILI</name>
<sequence length="437" mass="50690">MSIPQAWLHTPKVETQSELLQKRRVNNIPDISFDLDGDGAVGAHDLVLATKFDLDKDGKLNAQERENALKAINQGFTNQFVWGCESSGLNRSFRLVQKRGKVIVDEDFSKIRETYPPLPVDDRQLTRSELESKRKDEAKAEAKRNELRLKTITKMIVPIESFLSKDNYINQPPYSSIHEKKEIERRNARKRIGLSQDPIDIKNQEVAYNYNDKPENISFSEMMSTRRADLVKKLNTSADFSHVTFYEKVEKEKQYIGAEGRHMRDIIGERRQVDVGHFERTFGNETLGIHGRELPKYEENSHEILKHDPFATRSSGQVYDNPFASYTKEHHKIEPKSEEITMKPTQIAHDQYETSPKNKINSKFTTFHSNFMPHSARSQEIYEERMKMINKNGIEKKQFRFLSVTDITPPITQRLLQKNYSPGSKFKNVTSTGFTFK</sequence>
<dbReference type="AlphaFoldDB" id="A0A1R2BSX9"/>
<gene>
    <name evidence="2" type="ORF">SteCoe_20054</name>
</gene>
<dbReference type="OrthoDB" id="416534at2759"/>
<evidence type="ECO:0000256" key="1">
    <source>
        <dbReference type="SAM" id="MobiDB-lite"/>
    </source>
</evidence>
<proteinExistence type="predicted"/>
<feature type="compositionally biased region" description="Basic and acidic residues" evidence="1">
    <location>
        <begin position="120"/>
        <end position="141"/>
    </location>
</feature>
<evidence type="ECO:0008006" key="4">
    <source>
        <dbReference type="Google" id="ProtNLM"/>
    </source>
</evidence>
<evidence type="ECO:0000313" key="2">
    <source>
        <dbReference type="EMBL" id="OMJ79854.1"/>
    </source>
</evidence>
<organism evidence="2 3">
    <name type="scientific">Stentor coeruleus</name>
    <dbReference type="NCBI Taxonomy" id="5963"/>
    <lineage>
        <taxon>Eukaryota</taxon>
        <taxon>Sar</taxon>
        <taxon>Alveolata</taxon>
        <taxon>Ciliophora</taxon>
        <taxon>Postciliodesmatophora</taxon>
        <taxon>Heterotrichea</taxon>
        <taxon>Heterotrichida</taxon>
        <taxon>Stentoridae</taxon>
        <taxon>Stentor</taxon>
    </lineage>
</organism>
<accession>A0A1R2BSX9</accession>
<feature type="region of interest" description="Disordered" evidence="1">
    <location>
        <begin position="115"/>
        <end position="141"/>
    </location>
</feature>
<protein>
    <recommendedName>
        <fullName evidence="4">EF-hand domain-containing protein</fullName>
    </recommendedName>
</protein>
<dbReference type="Proteomes" id="UP000187209">
    <property type="component" value="Unassembled WGS sequence"/>
</dbReference>
<comment type="caution">
    <text evidence="2">The sequence shown here is derived from an EMBL/GenBank/DDBJ whole genome shotgun (WGS) entry which is preliminary data.</text>
</comment>